<name>A0ABS8DB46_9NEIS</name>
<dbReference type="RefSeq" id="WP_227182049.1">
    <property type="nucleotide sequence ID" value="NZ_JAJBZT010000013.1"/>
</dbReference>
<evidence type="ECO:0000313" key="1">
    <source>
        <dbReference type="EMBL" id="MCB6185218.1"/>
    </source>
</evidence>
<proteinExistence type="predicted"/>
<comment type="caution">
    <text evidence="1">The sequence shown here is derived from an EMBL/GenBank/DDBJ whole genome shotgun (WGS) entry which is preliminary data.</text>
</comment>
<sequence length="74" mass="8713">MIYLLNTMPNYCPNCGKHHNQVWMDENRRDFYRSVSMGCTCGALFQFTPTADILELSQLHGDLHRYVEKQESKE</sequence>
<gene>
    <name evidence="1" type="ORF">LIN78_16855</name>
</gene>
<dbReference type="EMBL" id="JAJBZT010000013">
    <property type="protein sequence ID" value="MCB6185218.1"/>
    <property type="molecule type" value="Genomic_DNA"/>
</dbReference>
<accession>A0ABS8DB46</accession>
<organism evidence="1 2">
    <name type="scientific">Leeia speluncae</name>
    <dbReference type="NCBI Taxonomy" id="2884804"/>
    <lineage>
        <taxon>Bacteria</taxon>
        <taxon>Pseudomonadati</taxon>
        <taxon>Pseudomonadota</taxon>
        <taxon>Betaproteobacteria</taxon>
        <taxon>Neisseriales</taxon>
        <taxon>Leeiaceae</taxon>
        <taxon>Leeia</taxon>
    </lineage>
</organism>
<keyword evidence="2" id="KW-1185">Reference proteome</keyword>
<dbReference type="Proteomes" id="UP001165395">
    <property type="component" value="Unassembled WGS sequence"/>
</dbReference>
<reference evidence="1" key="1">
    <citation type="submission" date="2021-10" db="EMBL/GenBank/DDBJ databases">
        <title>The complete genome sequence of Leeia sp. TBRC 13508.</title>
        <authorList>
            <person name="Charoenyingcharoen P."/>
            <person name="Yukphan P."/>
        </authorList>
    </citation>
    <scope>NUCLEOTIDE SEQUENCE</scope>
    <source>
        <strain evidence="1">TBRC 13508</strain>
    </source>
</reference>
<protein>
    <submittedName>
        <fullName evidence="1">Uncharacterized protein</fullName>
    </submittedName>
</protein>
<evidence type="ECO:0000313" key="2">
    <source>
        <dbReference type="Proteomes" id="UP001165395"/>
    </source>
</evidence>